<organism evidence="1 2">
    <name type="scientific">Agromyces cerinus subsp. cerinus</name>
    <dbReference type="NCBI Taxonomy" id="232089"/>
    <lineage>
        <taxon>Bacteria</taxon>
        <taxon>Bacillati</taxon>
        <taxon>Actinomycetota</taxon>
        <taxon>Actinomycetes</taxon>
        <taxon>Micrococcales</taxon>
        <taxon>Microbacteriaceae</taxon>
        <taxon>Agromyces</taxon>
    </lineage>
</organism>
<dbReference type="AlphaFoldDB" id="A0A1N6E2C3"/>
<sequence>MRAAPMVAVSFRCGHGAEPGAAGAVALARVCPLCMLLHETQRSRAELLSRVAPPQRAALARETRIGASYEWRCARGHDRYPATVGEVLTGPSCAKCRANAAAPGARREAGIAFMKPGLRLGTSQVEQRLRMLLGERIRLHHRVNAVRIARMFYGKQEVWPDILVPQLRIAIEYDDPGRSRRAHLGMKEASDLEKDEALREVGWEVIRIRAGGLEALGPHSIVCRGLTVAVVDEVVSLMRRIRGDAAVERLLIPQQHAV</sequence>
<reference evidence="2" key="1">
    <citation type="submission" date="2016-11" db="EMBL/GenBank/DDBJ databases">
        <authorList>
            <person name="Varghese N."/>
            <person name="Submissions S."/>
        </authorList>
    </citation>
    <scope>NUCLEOTIDE SEQUENCE [LARGE SCALE GENOMIC DNA]</scope>
    <source>
        <strain evidence="2">DSM 8595</strain>
    </source>
</reference>
<protein>
    <recommendedName>
        <fullName evidence="3">DUF559 domain-containing protein</fullName>
    </recommendedName>
</protein>
<evidence type="ECO:0008006" key="3">
    <source>
        <dbReference type="Google" id="ProtNLM"/>
    </source>
</evidence>
<accession>A0A1N6E2C3</accession>
<evidence type="ECO:0000313" key="1">
    <source>
        <dbReference type="EMBL" id="SIN77190.1"/>
    </source>
</evidence>
<evidence type="ECO:0000313" key="2">
    <source>
        <dbReference type="Proteomes" id="UP000184699"/>
    </source>
</evidence>
<gene>
    <name evidence="1" type="ORF">SAMN05443544_1007</name>
</gene>
<dbReference type="Proteomes" id="UP000184699">
    <property type="component" value="Unassembled WGS sequence"/>
</dbReference>
<dbReference type="OrthoDB" id="5111079at2"/>
<keyword evidence="2" id="KW-1185">Reference proteome</keyword>
<dbReference type="EMBL" id="FSRJ01000001">
    <property type="protein sequence ID" value="SIN77190.1"/>
    <property type="molecule type" value="Genomic_DNA"/>
</dbReference>
<dbReference type="STRING" id="232089.SAMN05443544_1007"/>
<dbReference type="RefSeq" id="WP_143231443.1">
    <property type="nucleotide sequence ID" value="NZ_FSRJ01000001.1"/>
</dbReference>
<proteinExistence type="predicted"/>
<name>A0A1N6E2C3_9MICO</name>